<proteinExistence type="predicted"/>
<accession>A0A6C0BJQ4</accession>
<protein>
    <recommendedName>
        <fullName evidence="2">Glycosyltransferase</fullName>
    </recommendedName>
</protein>
<dbReference type="EMBL" id="MN739178">
    <property type="protein sequence ID" value="QHS92406.1"/>
    <property type="molecule type" value="Genomic_DNA"/>
</dbReference>
<reference evidence="1" key="1">
    <citation type="journal article" date="2020" name="Nature">
        <title>Giant virus diversity and host interactions through global metagenomics.</title>
        <authorList>
            <person name="Schulz F."/>
            <person name="Roux S."/>
            <person name="Paez-Espino D."/>
            <person name="Jungbluth S."/>
            <person name="Walsh D.A."/>
            <person name="Denef V.J."/>
            <person name="McMahon K.D."/>
            <person name="Konstantinidis K.T."/>
            <person name="Eloe-Fadrosh E.A."/>
            <person name="Kyrpides N.C."/>
            <person name="Woyke T."/>
        </authorList>
    </citation>
    <scope>NUCLEOTIDE SEQUENCE</scope>
    <source>
        <strain evidence="1">GVMAG-M-3300014204-73</strain>
    </source>
</reference>
<dbReference type="InterPro" id="IPR007739">
    <property type="entry name" value="RgpF"/>
</dbReference>
<dbReference type="Pfam" id="PF05045">
    <property type="entry name" value="RgpF"/>
    <property type="match status" value="1"/>
</dbReference>
<dbReference type="AlphaFoldDB" id="A0A6C0BJQ4"/>
<evidence type="ECO:0008006" key="2">
    <source>
        <dbReference type="Google" id="ProtNLM"/>
    </source>
</evidence>
<name>A0A6C0BJQ4_9ZZZZ</name>
<organism evidence="1">
    <name type="scientific">viral metagenome</name>
    <dbReference type="NCBI Taxonomy" id="1070528"/>
    <lineage>
        <taxon>unclassified sequences</taxon>
        <taxon>metagenomes</taxon>
        <taxon>organismal metagenomes</taxon>
    </lineage>
</organism>
<evidence type="ECO:0000313" key="1">
    <source>
        <dbReference type="EMBL" id="QHS92406.1"/>
    </source>
</evidence>
<sequence length="229" mass="26694">MKIAICFHLGYLHRWREFTPYIDNVMRYCPNTDLYITYREDQDPTEMCRRKYPRAIVMKANRGADTGAFLLHLKCLLASPVHYDYVFKIHTKSGNAECPTWVNDLLQGIAGDVHKISRVFQIFHQQPKVGMICGKRWLVERKMAHDANFPYLDAICRRCHLSSQGIQFVGGTIFWVRMSVLQQAFSNVNLENEYQRCEDGKPNEPSITHSWERIYGLVVHHCGFHIEGV</sequence>